<sequence>MKDITFIVVEGPPALLSSTMTIGNDNLSLEKIGIPAGFNCWLRALSGKKAVCAWAKAHDNDMFQCIADTWASDCHIFYAVFRPIGEPSPNETPTPSAFNTPELRQRILSTTSLASLTAALAPLALEPPPGNTTDPLSHVTVSKLKDKITVHNGSESLAVDGEYLLGGVDIKLTKDVWINTLLRNNRHSAEFIELFVTLLADSHSYSERIKDLRKNMPLYTAVKIFLHDLMTFGHNGAARERLEHRPDASFYMSSIYFTPEQIATLLDFPGATGLTFKEILEIQMGHKVQAAAAGTSQDYFGCASHDVAPVVRDIFGIQKGYKEEKAFKSAYNKFEKQWKNRRD</sequence>
<dbReference type="EMBL" id="KZ995710">
    <property type="protein sequence ID" value="RKO90131.1"/>
    <property type="molecule type" value="Genomic_DNA"/>
</dbReference>
<keyword evidence="2" id="KW-1185">Reference proteome</keyword>
<evidence type="ECO:0000313" key="2">
    <source>
        <dbReference type="Proteomes" id="UP000269721"/>
    </source>
</evidence>
<accession>A0A4P9WBX1</accession>
<dbReference type="Proteomes" id="UP000269721">
    <property type="component" value="Unassembled WGS sequence"/>
</dbReference>
<reference evidence="2" key="1">
    <citation type="journal article" date="2018" name="Nat. Microbiol.">
        <title>Leveraging single-cell genomics to expand the fungal tree of life.</title>
        <authorList>
            <person name="Ahrendt S.R."/>
            <person name="Quandt C.A."/>
            <person name="Ciobanu D."/>
            <person name="Clum A."/>
            <person name="Salamov A."/>
            <person name="Andreopoulos B."/>
            <person name="Cheng J.F."/>
            <person name="Woyke T."/>
            <person name="Pelin A."/>
            <person name="Henrissat B."/>
            <person name="Reynolds N.K."/>
            <person name="Benny G.L."/>
            <person name="Smith M.E."/>
            <person name="James T.Y."/>
            <person name="Grigoriev I.V."/>
        </authorList>
    </citation>
    <scope>NUCLEOTIDE SEQUENCE [LARGE SCALE GENOMIC DNA]</scope>
</reference>
<dbReference type="OrthoDB" id="2740448at2759"/>
<organism evidence="1 2">
    <name type="scientific">Blyttiomyces helicus</name>
    <dbReference type="NCBI Taxonomy" id="388810"/>
    <lineage>
        <taxon>Eukaryota</taxon>
        <taxon>Fungi</taxon>
        <taxon>Fungi incertae sedis</taxon>
        <taxon>Chytridiomycota</taxon>
        <taxon>Chytridiomycota incertae sedis</taxon>
        <taxon>Chytridiomycetes</taxon>
        <taxon>Chytridiomycetes incertae sedis</taxon>
        <taxon>Blyttiomyces</taxon>
    </lineage>
</organism>
<evidence type="ECO:0000313" key="1">
    <source>
        <dbReference type="EMBL" id="RKO90131.1"/>
    </source>
</evidence>
<name>A0A4P9WBX1_9FUNG</name>
<protein>
    <submittedName>
        <fullName evidence="1">Uncharacterized protein</fullName>
    </submittedName>
</protein>
<proteinExistence type="predicted"/>
<dbReference type="AlphaFoldDB" id="A0A4P9WBX1"/>
<gene>
    <name evidence="1" type="ORF">BDK51DRAFT_41448</name>
</gene>